<protein>
    <submittedName>
        <fullName evidence="1">DUF1800 domain-containing protein</fullName>
    </submittedName>
</protein>
<evidence type="ECO:0000313" key="2">
    <source>
        <dbReference type="Proteomes" id="UP000698752"/>
    </source>
</evidence>
<dbReference type="Proteomes" id="UP000698752">
    <property type="component" value="Unassembled WGS sequence"/>
</dbReference>
<dbReference type="RefSeq" id="WP_211869871.1">
    <property type="nucleotide sequence ID" value="NZ_JAAEDI010000016.1"/>
</dbReference>
<accession>A0ABS5EJK2</accession>
<dbReference type="EMBL" id="JAAEDI010000016">
    <property type="protein sequence ID" value="MBR0651205.1"/>
    <property type="molecule type" value="Genomic_DNA"/>
</dbReference>
<gene>
    <name evidence="1" type="ORF">GXW78_16155</name>
</gene>
<reference evidence="2" key="1">
    <citation type="journal article" date="2021" name="Syst. Appl. Microbiol.">
        <title>Roseomonas hellenica sp. nov., isolated from roots of wild-growing Alkanna tinctoria.</title>
        <authorList>
            <person name="Rat A."/>
            <person name="Naranjo H.D."/>
            <person name="Lebbe L."/>
            <person name="Cnockaert M."/>
            <person name="Krigas N."/>
            <person name="Grigoriadou K."/>
            <person name="Maloupa E."/>
            <person name="Willems A."/>
        </authorList>
    </citation>
    <scope>NUCLEOTIDE SEQUENCE [LARGE SCALE GENOMIC DNA]</scope>
    <source>
        <strain evidence="2">LMG 31159</strain>
    </source>
</reference>
<dbReference type="InterPro" id="IPR014917">
    <property type="entry name" value="DUF1800"/>
</dbReference>
<proteinExistence type="predicted"/>
<name>A0ABS5EJK2_9PROT</name>
<comment type="caution">
    <text evidence="1">The sequence shown here is derived from an EMBL/GenBank/DDBJ whole genome shotgun (WGS) entry which is preliminary data.</text>
</comment>
<evidence type="ECO:0000313" key="1">
    <source>
        <dbReference type="EMBL" id="MBR0651205.1"/>
    </source>
</evidence>
<dbReference type="Pfam" id="PF08811">
    <property type="entry name" value="DUF1800"/>
    <property type="match status" value="1"/>
</dbReference>
<sequence length="433" mass="46894">MDAQPVIAAIRFAQGRRPADPIPADPMAWLDSQLAPGLPGPDLPADLPATLPAIFAAGREDTERVRAGGMGRPNQARIVQTETAAAIALSVGGAQGFRERLVAFWANHLAIQRGRVPLFAGHYVREVIRAHVTGKFEDMLVAMARHPAMLAYLDNNGSIGPNSPAGQRMRRGLNENLAREILELHTVTPAAGYTQEDVTSFARILTGWSFQGQREPYGFVFRANAHEPGPKRLMGRTFPPGQEGGVMALTWLARHEKTHRHLATKLVRHFVADDPPPAAVDRIYGVLRDTGGDLGAATRALVRLPEAWQPPLGKLRNPQDYVIAVLRAVEAPDDIAPRAANFMQNLGQGWWSPPAPIGFPDSGAAWSGPEIMVRRLDWANNISGRGAGRDAAEVAEAVLGPICRPETLRAAARAGSAREALTLVLVSPEFHRR</sequence>
<keyword evidence="2" id="KW-1185">Reference proteome</keyword>
<organism evidence="1 2">
    <name type="scientific">Neoroseomonas terrae</name>
    <dbReference type="NCBI Taxonomy" id="424799"/>
    <lineage>
        <taxon>Bacteria</taxon>
        <taxon>Pseudomonadati</taxon>
        <taxon>Pseudomonadota</taxon>
        <taxon>Alphaproteobacteria</taxon>
        <taxon>Acetobacterales</taxon>
        <taxon>Acetobacteraceae</taxon>
        <taxon>Neoroseomonas</taxon>
    </lineage>
</organism>